<dbReference type="GO" id="GO:0006302">
    <property type="term" value="P:double-strand break repair"/>
    <property type="evidence" value="ECO:0007669"/>
    <property type="project" value="InterPro"/>
</dbReference>
<name>A0A239KWD6_9SPHN</name>
<proteinExistence type="predicted"/>
<dbReference type="InterPro" id="IPR038729">
    <property type="entry name" value="Rad50/SbcC_AAA"/>
</dbReference>
<accession>A0A239KWD6</accession>
<dbReference type="PANTHER" id="PTHR32114:SF2">
    <property type="entry name" value="ABC TRANSPORTER ABCH.3"/>
    <property type="match status" value="1"/>
</dbReference>
<dbReference type="Pfam" id="PF13476">
    <property type="entry name" value="AAA_23"/>
    <property type="match status" value="1"/>
</dbReference>
<feature type="coiled-coil region" evidence="1">
    <location>
        <begin position="192"/>
        <end position="274"/>
    </location>
</feature>
<keyword evidence="4" id="KW-1185">Reference proteome</keyword>
<dbReference type="OrthoDB" id="9795626at2"/>
<dbReference type="SUPFAM" id="SSF52540">
    <property type="entry name" value="P-loop containing nucleoside triphosphate hydrolases"/>
    <property type="match status" value="2"/>
</dbReference>
<evidence type="ECO:0000313" key="4">
    <source>
        <dbReference type="Proteomes" id="UP000198339"/>
    </source>
</evidence>
<dbReference type="Proteomes" id="UP000198339">
    <property type="component" value="Unassembled WGS sequence"/>
</dbReference>
<gene>
    <name evidence="3" type="ORF">SAMN06295955_11752</name>
</gene>
<evidence type="ECO:0000259" key="2">
    <source>
        <dbReference type="Pfam" id="PF13476"/>
    </source>
</evidence>
<dbReference type="GO" id="GO:0016887">
    <property type="term" value="F:ATP hydrolysis activity"/>
    <property type="evidence" value="ECO:0007669"/>
    <property type="project" value="InterPro"/>
</dbReference>
<feature type="domain" description="Rad50/SbcC-type AAA" evidence="2">
    <location>
        <begin position="5"/>
        <end position="240"/>
    </location>
</feature>
<sequence length="673" mass="76313">MWLDEITLKDFRCFHGEHTIEFSMDPDENVTLIHAENGVGKTTLLNAMLWCFYGTTTAKFERKQDLVNHDAKAAGRDSCYVEVLFEHNDKRYRARRFHGNGTMGGREFSIMRIDDGHSVSIDNPDSFINTVIPKTMAGHFLFDGEHAEVFLGEENRRGIRKAVQDILGCNLIETAIEDLEETAAYYRRQMPKAKATDQIEVLSNEIDRLTEQLKSGREALDGLKGQAEQKQQQIADIEAKLRNSAAARELQASRDRANNSLKRAITRAASAQDELLKWLGDNGRFLVSSRITEKTFDHLEAQDVKGRIPSPYNEEFVQDILEMEECICGTELKKGSTEYEKVRSLLQKAANKTLRSRLSSVRSTLKELKREREKAPGRLDAANKRLAEARQEISAIEAELGEISDKLSGIDFDEIAERERRRNELRSELDGINRQIGALENNLRSSEASKANKERELNKLLENDEDARIFVRRHELCERLKERLEAELVEEEEDARKILRSQISKVLQATTRKSFKLRLTDEYAVALVNEEGTQLPKSSGENQLLGLAFTAALVEYARLRQNAKDHRLLRGTVAPLVLDSPFGQLDDSYRETTGEHVPRMASQVVLMVSGSQANKAVIDVLRARVGKEYVLVRTNRASGEGKKGETRQFNGKDYAVALFDQEADGTRIEEIVR</sequence>
<dbReference type="RefSeq" id="WP_089217204.1">
    <property type="nucleotide sequence ID" value="NZ_FZPA01000017.1"/>
</dbReference>
<dbReference type="InterPro" id="IPR027417">
    <property type="entry name" value="P-loop_NTPase"/>
</dbReference>
<dbReference type="Gene3D" id="3.40.50.300">
    <property type="entry name" value="P-loop containing nucleotide triphosphate hydrolases"/>
    <property type="match status" value="2"/>
</dbReference>
<evidence type="ECO:0000313" key="3">
    <source>
        <dbReference type="EMBL" id="SNT22676.1"/>
    </source>
</evidence>
<dbReference type="EMBL" id="FZPA01000017">
    <property type="protein sequence ID" value="SNT22676.1"/>
    <property type="molecule type" value="Genomic_DNA"/>
</dbReference>
<evidence type="ECO:0000256" key="1">
    <source>
        <dbReference type="SAM" id="Coils"/>
    </source>
</evidence>
<keyword evidence="1" id="KW-0175">Coiled coil</keyword>
<organism evidence="3 4">
    <name type="scientific">Sphingopyxis indica</name>
    <dbReference type="NCBI Taxonomy" id="436663"/>
    <lineage>
        <taxon>Bacteria</taxon>
        <taxon>Pseudomonadati</taxon>
        <taxon>Pseudomonadota</taxon>
        <taxon>Alphaproteobacteria</taxon>
        <taxon>Sphingomonadales</taxon>
        <taxon>Sphingomonadaceae</taxon>
        <taxon>Sphingopyxis</taxon>
    </lineage>
</organism>
<protein>
    <submittedName>
        <fullName evidence="3">DNA sulfur modification protein DndD</fullName>
    </submittedName>
</protein>
<feature type="coiled-coil region" evidence="1">
    <location>
        <begin position="351"/>
        <end position="501"/>
    </location>
</feature>
<dbReference type="AlphaFoldDB" id="A0A239KWD6"/>
<dbReference type="PANTHER" id="PTHR32114">
    <property type="entry name" value="ABC TRANSPORTER ABCH.3"/>
    <property type="match status" value="1"/>
</dbReference>
<reference evidence="3 4" key="1">
    <citation type="submission" date="2017-06" db="EMBL/GenBank/DDBJ databases">
        <authorList>
            <person name="Kim H.J."/>
            <person name="Triplett B.A."/>
        </authorList>
    </citation>
    <scope>NUCLEOTIDE SEQUENCE [LARGE SCALE GENOMIC DNA]</scope>
    <source>
        <strain evidence="3 4">DS15</strain>
    </source>
</reference>